<dbReference type="GO" id="GO:0051301">
    <property type="term" value="P:cell division"/>
    <property type="evidence" value="ECO:0007669"/>
    <property type="project" value="UniProtKB-KW"/>
</dbReference>
<keyword evidence="3" id="KW-0158">Chromosome</keyword>
<evidence type="ECO:0000256" key="3">
    <source>
        <dbReference type="ARBA" id="ARBA00022454"/>
    </source>
</evidence>
<dbReference type="Pfam" id="PF03800">
    <property type="entry name" value="Nuf2"/>
    <property type="match status" value="1"/>
</dbReference>
<keyword evidence="4" id="KW-0132">Cell division</keyword>
<evidence type="ECO:0000256" key="5">
    <source>
        <dbReference type="ARBA" id="ARBA00022776"/>
    </source>
</evidence>
<evidence type="ECO:0000256" key="7">
    <source>
        <dbReference type="ARBA" id="ARBA00023306"/>
    </source>
</evidence>
<comment type="caution">
    <text evidence="10">The sequence shown here is derived from an EMBL/GenBank/DDBJ whole genome shotgun (WGS) entry which is preliminary data.</text>
</comment>
<evidence type="ECO:0000256" key="2">
    <source>
        <dbReference type="ARBA" id="ARBA00005498"/>
    </source>
</evidence>
<comment type="similarity">
    <text evidence="2">Belongs to the NUF2 family.</text>
</comment>
<keyword evidence="7" id="KW-0131">Cell cycle</keyword>
<dbReference type="InterPro" id="IPR005549">
    <property type="entry name" value="Kinetochore_Nuf2_N"/>
</dbReference>
<proteinExistence type="inferred from homology"/>
<keyword evidence="11" id="KW-1185">Reference proteome</keyword>
<dbReference type="Proteomes" id="UP000673691">
    <property type="component" value="Unassembled WGS sequence"/>
</dbReference>
<evidence type="ECO:0000256" key="4">
    <source>
        <dbReference type="ARBA" id="ARBA00022618"/>
    </source>
</evidence>
<evidence type="ECO:0000256" key="1">
    <source>
        <dbReference type="ARBA" id="ARBA00004584"/>
    </source>
</evidence>
<name>A0A8H8DIG9_9FUNG</name>
<keyword evidence="8" id="KW-0137">Centromere</keyword>
<protein>
    <recommendedName>
        <fullName evidence="9">Kinetochore protein Nuf2 N-terminal domain-containing protein</fullName>
    </recommendedName>
</protein>
<evidence type="ECO:0000313" key="10">
    <source>
        <dbReference type="EMBL" id="KAG5459082.1"/>
    </source>
</evidence>
<reference evidence="10 11" key="1">
    <citation type="journal article" name="Sci. Rep.">
        <title>Genome-scale phylogenetic analyses confirm Olpidium as the closest living zoosporic fungus to the non-flagellated, terrestrial fungi.</title>
        <authorList>
            <person name="Chang Y."/>
            <person name="Rochon D."/>
            <person name="Sekimoto S."/>
            <person name="Wang Y."/>
            <person name="Chovatia M."/>
            <person name="Sandor L."/>
            <person name="Salamov A."/>
            <person name="Grigoriev I.V."/>
            <person name="Stajich J.E."/>
            <person name="Spatafora J.W."/>
        </authorList>
    </citation>
    <scope>NUCLEOTIDE SEQUENCE [LARGE SCALE GENOMIC DNA]</scope>
    <source>
        <strain evidence="10">S191</strain>
    </source>
</reference>
<dbReference type="EMBL" id="JAEFCI010007414">
    <property type="protein sequence ID" value="KAG5459082.1"/>
    <property type="molecule type" value="Genomic_DNA"/>
</dbReference>
<keyword evidence="6" id="KW-0175">Coiled coil</keyword>
<dbReference type="Gene3D" id="1.10.418.60">
    <property type="entry name" value="Ncd80 complex, Nuf2 subunit"/>
    <property type="match status" value="1"/>
</dbReference>
<dbReference type="OrthoDB" id="8194677at2759"/>
<dbReference type="InterPro" id="IPR038275">
    <property type="entry name" value="Nuf2_N_sf"/>
</dbReference>
<accession>A0A8H8DIG9</accession>
<dbReference type="AlphaFoldDB" id="A0A8H8DIG9"/>
<sequence length="118" mass="12580">MLQQTPAPLRPQAGLAGRAAAGAGAAGGQGLFSFPNMRPADVISCLAELHVTFTLDDFDRPSAQKMATLYERVAELLLGVVPDQFSLHGRCDDLFADVADFPDTLADSVGQLAFFREL</sequence>
<gene>
    <name evidence="10" type="ORF">BJ554DRAFT_571</name>
</gene>
<comment type="subcellular location">
    <subcellularLocation>
        <location evidence="1">Chromosome</location>
        <location evidence="1">Centromere</location>
    </subcellularLocation>
</comment>
<evidence type="ECO:0000256" key="8">
    <source>
        <dbReference type="ARBA" id="ARBA00023328"/>
    </source>
</evidence>
<evidence type="ECO:0000259" key="9">
    <source>
        <dbReference type="Pfam" id="PF03800"/>
    </source>
</evidence>
<dbReference type="GO" id="GO:0031262">
    <property type="term" value="C:Ndc80 complex"/>
    <property type="evidence" value="ECO:0007669"/>
    <property type="project" value="InterPro"/>
</dbReference>
<organism evidence="10 11">
    <name type="scientific">Olpidium bornovanus</name>
    <dbReference type="NCBI Taxonomy" id="278681"/>
    <lineage>
        <taxon>Eukaryota</taxon>
        <taxon>Fungi</taxon>
        <taxon>Fungi incertae sedis</taxon>
        <taxon>Olpidiomycota</taxon>
        <taxon>Olpidiomycotina</taxon>
        <taxon>Olpidiomycetes</taxon>
        <taxon>Olpidiales</taxon>
        <taxon>Olpidiaceae</taxon>
        <taxon>Olpidium</taxon>
    </lineage>
</organism>
<feature type="domain" description="Kinetochore protein Nuf2 N-terminal" evidence="9">
    <location>
        <begin position="32"/>
        <end position="118"/>
    </location>
</feature>
<evidence type="ECO:0000256" key="6">
    <source>
        <dbReference type="ARBA" id="ARBA00023054"/>
    </source>
</evidence>
<keyword evidence="5" id="KW-0498">Mitosis</keyword>
<evidence type="ECO:0000313" key="11">
    <source>
        <dbReference type="Proteomes" id="UP000673691"/>
    </source>
</evidence>